<sequence length="488" mass="54102">MEARTAVARHRTALSRIDLSRPIRLALEDGLVHGTVLDYGCGRGGDVRALTAVGVDCVGWDPAHRPDGARRPSDLVNLGYVINVIERVEERRDTLLEAWALAQRVLIVSARLVAEAPTAGRTLEDGYLTRLGTFQKFYEQQELRTWIDTTLGELSVAAAPGVFYVFRDRREREAFVASRYRRSPDRGPIAGLCKIEHHRPMLEALAGFVLEHGRLPGEDEVELAREVAATLGSVRRAGRLLAALGLSDPDLTAARLARSEDLLVYLALARLDRRSAYGELPRSLQIDVKVFFGTYGAATKAADTMLFALGDADRRDAACREARVGKLMPTALYVHVDAIARLPLPLRLYEGCARHYIGAVPEATIVKLGRHEPKVSYLTYPTFESDPHPALQASVSAHLQTFRVRQRSFASNSNPPILHRKELFVETSHPSRPKFERLTRQEERLGLFDEPSTIGTRDGWAAALDARGLVLRGHRILRRAAPDAKPAT</sequence>
<reference evidence="1 2" key="1">
    <citation type="submission" date="2019-01" db="EMBL/GenBank/DDBJ databases">
        <authorList>
            <person name="Chen W.-M."/>
        </authorList>
    </citation>
    <scope>NUCLEOTIDE SEQUENCE [LARGE SCALE GENOMIC DNA]</scope>
    <source>
        <strain evidence="1 2">TER-1</strain>
    </source>
</reference>
<proteinExistence type="predicted"/>
<dbReference type="EMBL" id="SACP01000009">
    <property type="protein sequence ID" value="RVU18493.1"/>
    <property type="molecule type" value="Genomic_DNA"/>
</dbReference>
<dbReference type="OrthoDB" id="224775at2"/>
<dbReference type="AlphaFoldDB" id="A0A437P899"/>
<evidence type="ECO:0000313" key="1">
    <source>
        <dbReference type="EMBL" id="RVU18493.1"/>
    </source>
</evidence>
<dbReference type="InterPro" id="IPR029063">
    <property type="entry name" value="SAM-dependent_MTases_sf"/>
</dbReference>
<organism evidence="1 2">
    <name type="scientific">Methylobacterium oryzihabitans</name>
    <dbReference type="NCBI Taxonomy" id="2499852"/>
    <lineage>
        <taxon>Bacteria</taxon>
        <taxon>Pseudomonadati</taxon>
        <taxon>Pseudomonadota</taxon>
        <taxon>Alphaproteobacteria</taxon>
        <taxon>Hyphomicrobiales</taxon>
        <taxon>Methylobacteriaceae</taxon>
        <taxon>Methylobacterium</taxon>
    </lineage>
</organism>
<gene>
    <name evidence="1" type="ORF">EOE48_11470</name>
</gene>
<evidence type="ECO:0000313" key="2">
    <source>
        <dbReference type="Proteomes" id="UP000286997"/>
    </source>
</evidence>
<dbReference type="NCBIfam" id="TIGR04096">
    <property type="entry name" value="dnd_rel_methyl"/>
    <property type="match status" value="1"/>
</dbReference>
<comment type="caution">
    <text evidence="1">The sequence shown here is derived from an EMBL/GenBank/DDBJ whole genome shotgun (WGS) entry which is preliminary data.</text>
</comment>
<dbReference type="SUPFAM" id="SSF53335">
    <property type="entry name" value="S-adenosyl-L-methionine-dependent methyltransferases"/>
    <property type="match status" value="1"/>
</dbReference>
<keyword evidence="1" id="KW-0808">Transferase</keyword>
<dbReference type="InterPro" id="IPR024019">
    <property type="entry name" value="CHP04096"/>
</dbReference>
<dbReference type="GO" id="GO:0032259">
    <property type="term" value="P:methylation"/>
    <property type="evidence" value="ECO:0007669"/>
    <property type="project" value="UniProtKB-KW"/>
</dbReference>
<dbReference type="RefSeq" id="WP_127729017.1">
    <property type="nucleotide sequence ID" value="NZ_SACP01000009.1"/>
</dbReference>
<name>A0A437P899_9HYPH</name>
<keyword evidence="2" id="KW-1185">Reference proteome</keyword>
<keyword evidence="1" id="KW-0489">Methyltransferase</keyword>
<protein>
    <submittedName>
        <fullName evidence="1">DNA phosphorothioation-associated putative methyltransferase</fullName>
    </submittedName>
</protein>
<accession>A0A437P899</accession>
<dbReference type="Proteomes" id="UP000286997">
    <property type="component" value="Unassembled WGS sequence"/>
</dbReference>
<dbReference type="GO" id="GO:0008168">
    <property type="term" value="F:methyltransferase activity"/>
    <property type="evidence" value="ECO:0007669"/>
    <property type="project" value="UniProtKB-KW"/>
</dbReference>